<dbReference type="PROSITE" id="PS50059">
    <property type="entry name" value="FKBP_PPIASE"/>
    <property type="match status" value="1"/>
</dbReference>
<dbReference type="InterPro" id="IPR001179">
    <property type="entry name" value="PPIase_FKBP_dom"/>
</dbReference>
<dbReference type="FunFam" id="3.10.50.40:FF:000006">
    <property type="entry name" value="Peptidyl-prolyl cis-trans isomerase"/>
    <property type="match status" value="1"/>
</dbReference>
<evidence type="ECO:0000256" key="5">
    <source>
        <dbReference type="PROSITE-ProRule" id="PRU00277"/>
    </source>
</evidence>
<dbReference type="PANTHER" id="PTHR43811">
    <property type="entry name" value="FKBP-TYPE PEPTIDYL-PROLYL CIS-TRANS ISOMERASE FKPA"/>
    <property type="match status" value="1"/>
</dbReference>
<evidence type="ECO:0000256" key="1">
    <source>
        <dbReference type="ARBA" id="ARBA00000971"/>
    </source>
</evidence>
<dbReference type="PANTHER" id="PTHR43811:SF19">
    <property type="entry name" value="39 KDA FK506-BINDING NUCLEAR PROTEIN"/>
    <property type="match status" value="1"/>
</dbReference>
<dbReference type="SUPFAM" id="SSF54534">
    <property type="entry name" value="FKBP-like"/>
    <property type="match status" value="1"/>
</dbReference>
<evidence type="ECO:0000256" key="6">
    <source>
        <dbReference type="SAM" id="MobiDB-lite"/>
    </source>
</evidence>
<dbReference type="GO" id="GO:0003755">
    <property type="term" value="F:peptidyl-prolyl cis-trans isomerase activity"/>
    <property type="evidence" value="ECO:0007669"/>
    <property type="project" value="UniProtKB-KW"/>
</dbReference>
<evidence type="ECO:0000313" key="9">
    <source>
        <dbReference type="Proteomes" id="UP001054252"/>
    </source>
</evidence>
<evidence type="ECO:0000256" key="3">
    <source>
        <dbReference type="ARBA" id="ARBA00023235"/>
    </source>
</evidence>
<feature type="region of interest" description="Disordered" evidence="6">
    <location>
        <begin position="119"/>
        <end position="143"/>
    </location>
</feature>
<feature type="compositionally biased region" description="Polar residues" evidence="6">
    <location>
        <begin position="292"/>
        <end position="309"/>
    </location>
</feature>
<accession>A0AAV5JV70</accession>
<feature type="region of interest" description="Disordered" evidence="6">
    <location>
        <begin position="164"/>
        <end position="363"/>
    </location>
</feature>
<evidence type="ECO:0000259" key="7">
    <source>
        <dbReference type="PROSITE" id="PS50059"/>
    </source>
</evidence>
<feature type="compositionally biased region" description="Basic residues" evidence="6">
    <location>
        <begin position="313"/>
        <end position="322"/>
    </location>
</feature>
<comment type="similarity">
    <text evidence="4">Belongs to the FKBP-type PPIase family.</text>
</comment>
<dbReference type="InterPro" id="IPR046357">
    <property type="entry name" value="PPIase_dom_sf"/>
</dbReference>
<dbReference type="PIRSF" id="PIRSF001473">
    <property type="entry name" value="FK506-bp_FPR3"/>
    <property type="match status" value="1"/>
</dbReference>
<proteinExistence type="inferred from homology"/>
<keyword evidence="3 4" id="KW-0413">Isomerase</keyword>
<dbReference type="Gene3D" id="2.60.120.340">
    <property type="entry name" value="Nucleoplasmin core domain"/>
    <property type="match status" value="1"/>
</dbReference>
<feature type="compositionally biased region" description="Basic and acidic residues" evidence="6">
    <location>
        <begin position="166"/>
        <end position="194"/>
    </location>
</feature>
<comment type="caution">
    <text evidence="8">The sequence shown here is derived from an EMBL/GenBank/DDBJ whole genome shotgun (WGS) entry which is preliminary data.</text>
</comment>
<dbReference type="InterPro" id="IPR041232">
    <property type="entry name" value="NPL"/>
</dbReference>
<sequence>MGFWGIEVKPGKPHPYHSDNVPGTLHITQATLGLGSSSERSILQCSVGHKNPIFLCSLLPNKNESCSLSLEFGEEDDVVAFSVIGPRSIHLSGYFVGDDGDHLRDEYDSDSYGEEFAEIDSDESSDYDIEDEYGDFDDDDGGLDDFHVLNSSAPKSGVVIEEIVDDEKPANGKVESTREKKKKQSNDYEGKSNSEHQLVVRKATGEPVLESEDEDGFPVSASHIEAQGTDKKRKVKSTVEDDQQERKKKKKKQKEKGTDNMNGTSQDKIQPQEVEINDKIQISPVENETDQKPSSNKVVTDTNSIPSENLSEKKKKKKKKKKNQESEGGDSANQTVSASGDKNTSTSKTEEKQSAVNPSQVRTFPNGLVIEELVMGKPDGKRASRGKQVSVRYIGRLKKNGKIFDSNVGKAPFKFRLGVGQVIKGWDVGVEGMRIGDKRKLTIPPSMGYGSQGAGGKIPPNSWLEFDVELIDVR</sequence>
<feature type="domain" description="PPIase FKBP-type" evidence="7">
    <location>
        <begin position="386"/>
        <end position="474"/>
    </location>
</feature>
<feature type="compositionally biased region" description="Polar residues" evidence="6">
    <location>
        <begin position="259"/>
        <end position="269"/>
    </location>
</feature>
<gene>
    <name evidence="8" type="ORF">SLEP1_g26944</name>
</gene>
<keyword evidence="9" id="KW-1185">Reference proteome</keyword>
<dbReference type="AlphaFoldDB" id="A0AAV5JV70"/>
<reference evidence="8 9" key="1">
    <citation type="journal article" date="2021" name="Commun. Biol.">
        <title>The genome of Shorea leprosula (Dipterocarpaceae) highlights the ecological relevance of drought in aseasonal tropical rainforests.</title>
        <authorList>
            <person name="Ng K.K.S."/>
            <person name="Kobayashi M.J."/>
            <person name="Fawcett J.A."/>
            <person name="Hatakeyama M."/>
            <person name="Paape T."/>
            <person name="Ng C.H."/>
            <person name="Ang C.C."/>
            <person name="Tnah L.H."/>
            <person name="Lee C.T."/>
            <person name="Nishiyama T."/>
            <person name="Sese J."/>
            <person name="O'Brien M.J."/>
            <person name="Copetti D."/>
            <person name="Mohd Noor M.I."/>
            <person name="Ong R.C."/>
            <person name="Putra M."/>
            <person name="Sireger I.Z."/>
            <person name="Indrioko S."/>
            <person name="Kosugi Y."/>
            <person name="Izuno A."/>
            <person name="Isagi Y."/>
            <person name="Lee S.L."/>
            <person name="Shimizu K.K."/>
        </authorList>
    </citation>
    <scope>NUCLEOTIDE SEQUENCE [LARGE SCALE GENOMIC DNA]</scope>
    <source>
        <strain evidence="8">214</strain>
    </source>
</reference>
<dbReference type="EC" id="5.2.1.8" evidence="4"/>
<dbReference type="Pfam" id="PF00254">
    <property type="entry name" value="FKBP_C"/>
    <property type="match status" value="1"/>
</dbReference>
<evidence type="ECO:0000313" key="8">
    <source>
        <dbReference type="EMBL" id="GKV16276.1"/>
    </source>
</evidence>
<dbReference type="InterPro" id="IPR023566">
    <property type="entry name" value="PPIase_Fpr3/Fpr4-like"/>
</dbReference>
<keyword evidence="2 4" id="KW-0697">Rotamase</keyword>
<dbReference type="Gene3D" id="3.10.50.40">
    <property type="match status" value="1"/>
</dbReference>
<dbReference type="GO" id="GO:0005634">
    <property type="term" value="C:nucleus"/>
    <property type="evidence" value="ECO:0007669"/>
    <property type="project" value="UniProtKB-ARBA"/>
</dbReference>
<dbReference type="Pfam" id="PF17800">
    <property type="entry name" value="NPL"/>
    <property type="match status" value="1"/>
</dbReference>
<organism evidence="8 9">
    <name type="scientific">Rubroshorea leprosula</name>
    <dbReference type="NCBI Taxonomy" id="152421"/>
    <lineage>
        <taxon>Eukaryota</taxon>
        <taxon>Viridiplantae</taxon>
        <taxon>Streptophyta</taxon>
        <taxon>Embryophyta</taxon>
        <taxon>Tracheophyta</taxon>
        <taxon>Spermatophyta</taxon>
        <taxon>Magnoliopsida</taxon>
        <taxon>eudicotyledons</taxon>
        <taxon>Gunneridae</taxon>
        <taxon>Pentapetalae</taxon>
        <taxon>rosids</taxon>
        <taxon>malvids</taxon>
        <taxon>Malvales</taxon>
        <taxon>Dipterocarpaceae</taxon>
        <taxon>Rubroshorea</taxon>
    </lineage>
</organism>
<comment type="catalytic activity">
    <reaction evidence="1 4 5">
        <text>[protein]-peptidylproline (omega=180) = [protein]-peptidylproline (omega=0)</text>
        <dbReference type="Rhea" id="RHEA:16237"/>
        <dbReference type="Rhea" id="RHEA-COMP:10747"/>
        <dbReference type="Rhea" id="RHEA-COMP:10748"/>
        <dbReference type="ChEBI" id="CHEBI:83833"/>
        <dbReference type="ChEBI" id="CHEBI:83834"/>
        <dbReference type="EC" id="5.2.1.8"/>
    </reaction>
</comment>
<evidence type="ECO:0000256" key="2">
    <source>
        <dbReference type="ARBA" id="ARBA00023110"/>
    </source>
</evidence>
<feature type="compositionally biased region" description="Polar residues" evidence="6">
    <location>
        <begin position="331"/>
        <end position="347"/>
    </location>
</feature>
<dbReference type="EMBL" id="BPVZ01000045">
    <property type="protein sequence ID" value="GKV16276.1"/>
    <property type="molecule type" value="Genomic_DNA"/>
</dbReference>
<dbReference type="Proteomes" id="UP001054252">
    <property type="component" value="Unassembled WGS sequence"/>
</dbReference>
<feature type="compositionally biased region" description="Polar residues" evidence="6">
    <location>
        <begin position="354"/>
        <end position="363"/>
    </location>
</feature>
<name>A0AAV5JV70_9ROSI</name>
<protein>
    <recommendedName>
        <fullName evidence="4">FK506-binding protein</fullName>
        <ecNumber evidence="4">5.2.1.8</ecNumber>
    </recommendedName>
</protein>
<evidence type="ECO:0000256" key="4">
    <source>
        <dbReference type="PIRNR" id="PIRNR001473"/>
    </source>
</evidence>